<accession>A0AC35GAW4</accession>
<proteinExistence type="predicted"/>
<name>A0AC35GAW4_9BILA</name>
<sequence length="781" mass="85934">MDSVLDSTADNLTTLCERLRSEKLLTTSEISTLQNLNIELDSEISDLSKLTWRCEQEQLILRRLINSHELVGPENCCSLLANLDNVIFLEGYRRCGHHTAGICDILNSLLEFPSALNYTSEDLTRSIFNVLYGSGIFPSDEKRVLNVLAHLIKLQIISSTTDLRKILRKGTNAFSRLYSLLGEQLLSAKVFLTAAFHEPIMSLLAQDELYLDIEPNKSPLRFPLEERRKRFGADEMSAEYQEKLGVYRTMIVGRLTKIINKFVISLQQSMSCFPPSLSWLVRKLYTTLLEKEITQSEARLISRLICTDLVVTCFICPAITNPETIGIISDTPIGNIARFNLMQVGQILQILALLPYENPPNYFKDFLTTIDQKAMPNVIKTILNTDTLSLESMFPNVLSDDNGKELYKRQTCIGSLDEINTVLAYLRSSAIDSITNADVKNIIKISMSKMPQEFVSNKSPKSIGSINNGGGGNNTTPIARPSSSGRLRNFADRVQNAATRSHQRLMHSSPSRTTTFSPNTTTTPDGSNNTPDTIIITDEKDENGDLEVLVFPLENDLSPLGLETEEKFMASFQHHRKQKISNKGAEKKTRFVATTTESVVSDRTNTDAASDDEDDDNDDDEEGGGSGISLDEDEVEDVSTLPDNFSDVVPISANVSGRGSPSLEDGDHNSGSGRGTPFSGGANAADRNGDDSNNDDAAAVAASSTVNGAASNAPRPNMPPLPVTVRKQNPEGLEEKFGKFTIPPQDCTTNRDETYSLVSDSWSTDVVASDNEGIAAEQQQQ</sequence>
<reference evidence="2" key="1">
    <citation type="submission" date="2022-11" db="UniProtKB">
        <authorList>
            <consortium name="WormBaseParasite"/>
        </authorList>
    </citation>
    <scope>IDENTIFICATION</scope>
</reference>
<evidence type="ECO:0000313" key="1">
    <source>
        <dbReference type="Proteomes" id="UP000887580"/>
    </source>
</evidence>
<dbReference type="WBParaSite" id="PS1159_v2.g3216.t1">
    <property type="protein sequence ID" value="PS1159_v2.g3216.t1"/>
    <property type="gene ID" value="PS1159_v2.g3216"/>
</dbReference>
<organism evidence="1 2">
    <name type="scientific">Panagrolaimus sp. PS1159</name>
    <dbReference type="NCBI Taxonomy" id="55785"/>
    <lineage>
        <taxon>Eukaryota</taxon>
        <taxon>Metazoa</taxon>
        <taxon>Ecdysozoa</taxon>
        <taxon>Nematoda</taxon>
        <taxon>Chromadorea</taxon>
        <taxon>Rhabditida</taxon>
        <taxon>Tylenchina</taxon>
        <taxon>Panagrolaimomorpha</taxon>
        <taxon>Panagrolaimoidea</taxon>
        <taxon>Panagrolaimidae</taxon>
        <taxon>Panagrolaimus</taxon>
    </lineage>
</organism>
<dbReference type="Proteomes" id="UP000887580">
    <property type="component" value="Unplaced"/>
</dbReference>
<evidence type="ECO:0000313" key="2">
    <source>
        <dbReference type="WBParaSite" id="PS1159_v2.g3216.t1"/>
    </source>
</evidence>
<protein>
    <submittedName>
        <fullName evidence="2">Ras-GAP domain-containing protein</fullName>
    </submittedName>
</protein>